<dbReference type="EMBL" id="CP066775">
    <property type="protein sequence ID" value="QQL49849.1"/>
    <property type="molecule type" value="Genomic_DNA"/>
</dbReference>
<dbReference type="AlphaFoldDB" id="A0A6I4HVG7"/>
<gene>
    <name evidence="1" type="ORF">GO620_017045</name>
</gene>
<evidence type="ECO:0000313" key="2">
    <source>
        <dbReference type="Proteomes" id="UP000429232"/>
    </source>
</evidence>
<proteinExistence type="predicted"/>
<reference evidence="1 2" key="1">
    <citation type="submission" date="2020-12" db="EMBL/GenBank/DDBJ databases">
        <title>HMF7856_wgs.fasta genome submission.</title>
        <authorList>
            <person name="Kang H."/>
            <person name="Kim H."/>
            <person name="Joh K."/>
        </authorList>
    </citation>
    <scope>NUCLEOTIDE SEQUENCE [LARGE SCALE GENOMIC DNA]</scope>
    <source>
        <strain evidence="1 2">HMF7856</strain>
    </source>
</reference>
<keyword evidence="2" id="KW-1185">Reference proteome</keyword>
<dbReference type="Proteomes" id="UP000429232">
    <property type="component" value="Chromosome"/>
</dbReference>
<dbReference type="RefSeq" id="WP_157523442.1">
    <property type="nucleotide sequence ID" value="NZ_CP066775.1"/>
</dbReference>
<dbReference type="KEGG" id="mgik:GO620_017045"/>
<protein>
    <submittedName>
        <fullName evidence="1">Uncharacterized protein</fullName>
    </submittedName>
</protein>
<accession>A0A6I4HVG7</accession>
<name>A0A6I4HVG7_9SPHI</name>
<evidence type="ECO:0000313" key="1">
    <source>
        <dbReference type="EMBL" id="QQL49849.1"/>
    </source>
</evidence>
<organism evidence="1 2">
    <name type="scientific">Mucilaginibacter ginkgonis</name>
    <dbReference type="NCBI Taxonomy" id="2682091"/>
    <lineage>
        <taxon>Bacteria</taxon>
        <taxon>Pseudomonadati</taxon>
        <taxon>Bacteroidota</taxon>
        <taxon>Sphingobacteriia</taxon>
        <taxon>Sphingobacteriales</taxon>
        <taxon>Sphingobacteriaceae</taxon>
        <taxon>Mucilaginibacter</taxon>
    </lineage>
</organism>
<sequence>MKHLKFLLLLAITACTFASADAQIRVSIGKGRYYHNGRHYHHRAPYMRNHHRYYRYW</sequence>